<protein>
    <submittedName>
        <fullName evidence="2">Uncharacterized protein</fullName>
    </submittedName>
</protein>
<reference evidence="2" key="1">
    <citation type="submission" date="2022-03" db="EMBL/GenBank/DDBJ databases">
        <authorList>
            <person name="Tunstrom K."/>
        </authorList>
    </citation>
    <scope>NUCLEOTIDE SEQUENCE</scope>
</reference>
<gene>
    <name evidence="2" type="ORF">EEDITHA_LOCUS10514</name>
</gene>
<feature type="region of interest" description="Disordered" evidence="1">
    <location>
        <begin position="1"/>
        <end position="32"/>
    </location>
</feature>
<evidence type="ECO:0000313" key="2">
    <source>
        <dbReference type="EMBL" id="CAH2095010.1"/>
    </source>
</evidence>
<sequence>MRLPLGTPVELTSAATAHKSALTRKRTAAPGRSPALLARAPVRERVACRTHAAAVGRHDNFEDTQVYLFHTAPVQLF</sequence>
<dbReference type="AlphaFoldDB" id="A0AAU9UB89"/>
<proteinExistence type="predicted"/>
<name>A0AAU9UB89_EUPED</name>
<keyword evidence="3" id="KW-1185">Reference proteome</keyword>
<evidence type="ECO:0000256" key="1">
    <source>
        <dbReference type="SAM" id="MobiDB-lite"/>
    </source>
</evidence>
<accession>A0AAU9UB89</accession>
<dbReference type="Proteomes" id="UP001153954">
    <property type="component" value="Unassembled WGS sequence"/>
</dbReference>
<comment type="caution">
    <text evidence="2">The sequence shown here is derived from an EMBL/GenBank/DDBJ whole genome shotgun (WGS) entry which is preliminary data.</text>
</comment>
<dbReference type="EMBL" id="CAKOGL010000015">
    <property type="protein sequence ID" value="CAH2095010.1"/>
    <property type="molecule type" value="Genomic_DNA"/>
</dbReference>
<organism evidence="2 3">
    <name type="scientific">Euphydryas editha</name>
    <name type="common">Edith's checkerspot</name>
    <dbReference type="NCBI Taxonomy" id="104508"/>
    <lineage>
        <taxon>Eukaryota</taxon>
        <taxon>Metazoa</taxon>
        <taxon>Ecdysozoa</taxon>
        <taxon>Arthropoda</taxon>
        <taxon>Hexapoda</taxon>
        <taxon>Insecta</taxon>
        <taxon>Pterygota</taxon>
        <taxon>Neoptera</taxon>
        <taxon>Endopterygota</taxon>
        <taxon>Lepidoptera</taxon>
        <taxon>Glossata</taxon>
        <taxon>Ditrysia</taxon>
        <taxon>Papilionoidea</taxon>
        <taxon>Nymphalidae</taxon>
        <taxon>Nymphalinae</taxon>
        <taxon>Euphydryas</taxon>
    </lineage>
</organism>
<evidence type="ECO:0000313" key="3">
    <source>
        <dbReference type="Proteomes" id="UP001153954"/>
    </source>
</evidence>